<feature type="transmembrane region" description="Helical" evidence="2">
    <location>
        <begin position="43"/>
        <end position="68"/>
    </location>
</feature>
<keyword evidence="2" id="KW-0472">Membrane</keyword>
<name>A0A3M0GKP9_9ACTN</name>
<reference evidence="3 4" key="1">
    <citation type="submission" date="2018-10" db="EMBL/GenBank/DDBJ databases">
        <title>Tessaracoccus antarcticuss sp. nov., isolated from sediment.</title>
        <authorList>
            <person name="Zhou L.Y."/>
            <person name="Du Z.J."/>
        </authorList>
    </citation>
    <scope>NUCLEOTIDE SEQUENCE [LARGE SCALE GENOMIC DNA]</scope>
    <source>
        <strain evidence="3 4">JDX10</strain>
    </source>
</reference>
<protein>
    <recommendedName>
        <fullName evidence="5">VIT family protein</fullName>
    </recommendedName>
</protein>
<evidence type="ECO:0008006" key="5">
    <source>
        <dbReference type="Google" id="ProtNLM"/>
    </source>
</evidence>
<proteinExistence type="predicted"/>
<evidence type="ECO:0000313" key="3">
    <source>
        <dbReference type="EMBL" id="RMB62183.1"/>
    </source>
</evidence>
<feature type="transmembrane region" description="Helical" evidence="2">
    <location>
        <begin position="80"/>
        <end position="102"/>
    </location>
</feature>
<dbReference type="EMBL" id="REFW01000001">
    <property type="protein sequence ID" value="RMB62183.1"/>
    <property type="molecule type" value="Genomic_DNA"/>
</dbReference>
<evidence type="ECO:0000256" key="2">
    <source>
        <dbReference type="SAM" id="Phobius"/>
    </source>
</evidence>
<dbReference type="OrthoDB" id="188924at2"/>
<sequence>MSDTRPAPGNPPHQHDDEPHAGGGNAQRLSWLRAAVLGSHDGIVSVAAIVVGVAGATSTSGPGLTGALGAKLGGSPTGRATVRVLVGGTVALGATFAIGLILGTSGVG</sequence>
<evidence type="ECO:0000313" key="4">
    <source>
        <dbReference type="Proteomes" id="UP000275256"/>
    </source>
</evidence>
<dbReference type="Proteomes" id="UP000275256">
    <property type="component" value="Unassembled WGS sequence"/>
</dbReference>
<dbReference type="AlphaFoldDB" id="A0A3M0GKP9"/>
<evidence type="ECO:0000256" key="1">
    <source>
        <dbReference type="SAM" id="MobiDB-lite"/>
    </source>
</evidence>
<keyword evidence="2" id="KW-0812">Transmembrane</keyword>
<keyword evidence="4" id="KW-1185">Reference proteome</keyword>
<feature type="region of interest" description="Disordered" evidence="1">
    <location>
        <begin position="1"/>
        <end position="25"/>
    </location>
</feature>
<accession>A0A3M0GKP9</accession>
<dbReference type="RefSeq" id="WP_121900733.1">
    <property type="nucleotide sequence ID" value="NZ_REFW01000001.1"/>
</dbReference>
<comment type="caution">
    <text evidence="3">The sequence shown here is derived from an EMBL/GenBank/DDBJ whole genome shotgun (WGS) entry which is preliminary data.</text>
</comment>
<keyword evidence="2" id="KW-1133">Transmembrane helix</keyword>
<organism evidence="3 4">
    <name type="scientific">Tessaracoccus antarcticus</name>
    <dbReference type="NCBI Taxonomy" id="2479848"/>
    <lineage>
        <taxon>Bacteria</taxon>
        <taxon>Bacillati</taxon>
        <taxon>Actinomycetota</taxon>
        <taxon>Actinomycetes</taxon>
        <taxon>Propionibacteriales</taxon>
        <taxon>Propionibacteriaceae</taxon>
        <taxon>Tessaracoccus</taxon>
    </lineage>
</organism>
<gene>
    <name evidence="3" type="ORF">EAX62_06355</name>
</gene>